<sequence>MTAAVLSLVIALIKKVNHLSILDGRSPATSENPTALLHHRKSGLWLTIRPLSTSDLGSLHCASGTFDHHQQQHSLPLNTRSSNRNQFRCPMCRKTFKWKANLRGHIRVHTGEKPFQCPYCTRSFSDRSNARRHMLTHMSPAQQ</sequence>
<proteinExistence type="predicted"/>
<dbReference type="Proteomes" id="UP000821845">
    <property type="component" value="Chromosome 9"/>
</dbReference>
<gene>
    <name evidence="1" type="ORF">HPB50_002179</name>
</gene>
<evidence type="ECO:0000313" key="2">
    <source>
        <dbReference type="Proteomes" id="UP000821845"/>
    </source>
</evidence>
<organism evidence="1 2">
    <name type="scientific">Hyalomma asiaticum</name>
    <name type="common">Tick</name>
    <dbReference type="NCBI Taxonomy" id="266040"/>
    <lineage>
        <taxon>Eukaryota</taxon>
        <taxon>Metazoa</taxon>
        <taxon>Ecdysozoa</taxon>
        <taxon>Arthropoda</taxon>
        <taxon>Chelicerata</taxon>
        <taxon>Arachnida</taxon>
        <taxon>Acari</taxon>
        <taxon>Parasitiformes</taxon>
        <taxon>Ixodida</taxon>
        <taxon>Ixodoidea</taxon>
        <taxon>Ixodidae</taxon>
        <taxon>Hyalomminae</taxon>
        <taxon>Hyalomma</taxon>
    </lineage>
</organism>
<protein>
    <submittedName>
        <fullName evidence="1">Uncharacterized protein</fullName>
    </submittedName>
</protein>
<keyword evidence="2" id="KW-1185">Reference proteome</keyword>
<comment type="caution">
    <text evidence="1">The sequence shown here is derived from an EMBL/GenBank/DDBJ whole genome shotgun (WGS) entry which is preliminary data.</text>
</comment>
<evidence type="ECO:0000313" key="1">
    <source>
        <dbReference type="EMBL" id="KAH6921540.1"/>
    </source>
</evidence>
<reference evidence="1" key="1">
    <citation type="submission" date="2020-05" db="EMBL/GenBank/DDBJ databases">
        <title>Large-scale comparative analyses of tick genomes elucidate their genetic diversity and vector capacities.</title>
        <authorList>
            <person name="Jia N."/>
            <person name="Wang J."/>
            <person name="Shi W."/>
            <person name="Du L."/>
            <person name="Sun Y."/>
            <person name="Zhan W."/>
            <person name="Jiang J."/>
            <person name="Wang Q."/>
            <person name="Zhang B."/>
            <person name="Ji P."/>
            <person name="Sakyi L.B."/>
            <person name="Cui X."/>
            <person name="Yuan T."/>
            <person name="Jiang B."/>
            <person name="Yang W."/>
            <person name="Lam T.T.-Y."/>
            <person name="Chang Q."/>
            <person name="Ding S."/>
            <person name="Wang X."/>
            <person name="Zhu J."/>
            <person name="Ruan X."/>
            <person name="Zhao L."/>
            <person name="Wei J."/>
            <person name="Que T."/>
            <person name="Du C."/>
            <person name="Cheng J."/>
            <person name="Dai P."/>
            <person name="Han X."/>
            <person name="Huang E."/>
            <person name="Gao Y."/>
            <person name="Liu J."/>
            <person name="Shao H."/>
            <person name="Ye R."/>
            <person name="Li L."/>
            <person name="Wei W."/>
            <person name="Wang X."/>
            <person name="Wang C."/>
            <person name="Yang T."/>
            <person name="Huo Q."/>
            <person name="Li W."/>
            <person name="Guo W."/>
            <person name="Chen H."/>
            <person name="Zhou L."/>
            <person name="Ni X."/>
            <person name="Tian J."/>
            <person name="Zhou Y."/>
            <person name="Sheng Y."/>
            <person name="Liu T."/>
            <person name="Pan Y."/>
            <person name="Xia L."/>
            <person name="Li J."/>
            <person name="Zhao F."/>
            <person name="Cao W."/>
        </authorList>
    </citation>
    <scope>NUCLEOTIDE SEQUENCE</scope>
    <source>
        <strain evidence="1">Hyas-2018</strain>
    </source>
</reference>
<accession>A0ACB7RHE4</accession>
<dbReference type="EMBL" id="CM023489">
    <property type="protein sequence ID" value="KAH6921540.1"/>
    <property type="molecule type" value="Genomic_DNA"/>
</dbReference>
<name>A0ACB7RHE4_HYAAI</name>